<dbReference type="EMBL" id="CAJPIN010023550">
    <property type="protein sequence ID" value="CAG2062981.1"/>
    <property type="molecule type" value="Genomic_DNA"/>
</dbReference>
<evidence type="ECO:0000313" key="2">
    <source>
        <dbReference type="EMBL" id="CAG2062981.1"/>
    </source>
</evidence>
<organism evidence="2 3">
    <name type="scientific">Timema podura</name>
    <name type="common">Walking stick</name>
    <dbReference type="NCBI Taxonomy" id="61482"/>
    <lineage>
        <taxon>Eukaryota</taxon>
        <taxon>Metazoa</taxon>
        <taxon>Ecdysozoa</taxon>
        <taxon>Arthropoda</taxon>
        <taxon>Hexapoda</taxon>
        <taxon>Insecta</taxon>
        <taxon>Pterygota</taxon>
        <taxon>Neoptera</taxon>
        <taxon>Polyneoptera</taxon>
        <taxon>Phasmatodea</taxon>
        <taxon>Timematodea</taxon>
        <taxon>Timematoidea</taxon>
        <taxon>Timematidae</taxon>
        <taxon>Timema</taxon>
    </lineage>
</organism>
<sequence>DLSLYRQNPSNPITIQTGVDSSLGNFNANRQTKFVIHGWNSNGNSMATVRNVEVDRGSPTTTTTTTTPPPLPPPDITESEEIWQQLTEKERRKGFSP</sequence>
<gene>
    <name evidence="2" type="ORF">TPAB3V08_LOCUS9929</name>
</gene>
<name>A0ABN7P7E9_TIMPD</name>
<dbReference type="InterPro" id="IPR029058">
    <property type="entry name" value="AB_hydrolase_fold"/>
</dbReference>
<feature type="region of interest" description="Disordered" evidence="1">
    <location>
        <begin position="55"/>
        <end position="97"/>
    </location>
</feature>
<proteinExistence type="predicted"/>
<dbReference type="Gene3D" id="3.40.50.1820">
    <property type="entry name" value="alpha/beta hydrolase"/>
    <property type="match status" value="1"/>
</dbReference>
<evidence type="ECO:0000313" key="3">
    <source>
        <dbReference type="Proteomes" id="UP001153148"/>
    </source>
</evidence>
<comment type="caution">
    <text evidence="2">The sequence shown here is derived from an EMBL/GenBank/DDBJ whole genome shotgun (WGS) entry which is preliminary data.</text>
</comment>
<reference evidence="2" key="1">
    <citation type="submission" date="2021-03" db="EMBL/GenBank/DDBJ databases">
        <authorList>
            <person name="Tran Van P."/>
        </authorList>
    </citation>
    <scope>NUCLEOTIDE SEQUENCE</scope>
</reference>
<protein>
    <recommendedName>
        <fullName evidence="4">Lipase</fullName>
    </recommendedName>
</protein>
<evidence type="ECO:0000256" key="1">
    <source>
        <dbReference type="SAM" id="MobiDB-lite"/>
    </source>
</evidence>
<keyword evidence="3" id="KW-1185">Reference proteome</keyword>
<dbReference type="Proteomes" id="UP001153148">
    <property type="component" value="Unassembled WGS sequence"/>
</dbReference>
<accession>A0ABN7P7E9</accession>
<feature type="compositionally biased region" description="Basic and acidic residues" evidence="1">
    <location>
        <begin position="87"/>
        <end position="97"/>
    </location>
</feature>
<feature type="non-terminal residue" evidence="2">
    <location>
        <position position="97"/>
    </location>
</feature>
<evidence type="ECO:0008006" key="4">
    <source>
        <dbReference type="Google" id="ProtNLM"/>
    </source>
</evidence>
<feature type="non-terminal residue" evidence="2">
    <location>
        <position position="1"/>
    </location>
</feature>